<gene>
    <name evidence="1" type="ORF">AGA_1240</name>
</gene>
<accession>A0A0U5F4L6</accession>
<sequence length="32" mass="3728">MTLLKECAFFRHEASILLFTFRRSPRQGAEDG</sequence>
<proteinExistence type="predicted"/>
<evidence type="ECO:0000313" key="1">
    <source>
        <dbReference type="EMBL" id="CEF55203.1"/>
    </source>
</evidence>
<dbReference type="Proteomes" id="UP000068250">
    <property type="component" value="Chromosome I"/>
</dbReference>
<reference evidence="1" key="1">
    <citation type="submission" date="2014-09" db="EMBL/GenBank/DDBJ databases">
        <authorList>
            <person name="Magalhaes I.L.F."/>
            <person name="Oliveira U."/>
            <person name="Santos F.R."/>
            <person name="Vidigal T.H.D.A."/>
            <person name="Brescovit A.D."/>
            <person name="Santos A.J."/>
        </authorList>
    </citation>
    <scope>NUCLEOTIDE SEQUENCE</scope>
    <source>
        <strain evidence="1">LMG 23848T</strain>
    </source>
</reference>
<dbReference type="AlphaFoldDB" id="A0A0U5F4L6"/>
<name>A0A0U5F4L6_9PROT</name>
<organism evidence="1">
    <name type="scientific">Acetobacter ghanensis</name>
    <dbReference type="NCBI Taxonomy" id="431306"/>
    <lineage>
        <taxon>Bacteria</taxon>
        <taxon>Pseudomonadati</taxon>
        <taxon>Pseudomonadota</taxon>
        <taxon>Alphaproteobacteria</taxon>
        <taxon>Acetobacterales</taxon>
        <taxon>Acetobacteraceae</taxon>
        <taxon>Acetobacter</taxon>
    </lineage>
</organism>
<protein>
    <submittedName>
        <fullName evidence="1">Uncharacterized protein</fullName>
    </submittedName>
</protein>
<dbReference type="EMBL" id="LN609302">
    <property type="protein sequence ID" value="CEF55203.1"/>
    <property type="molecule type" value="Genomic_DNA"/>
</dbReference>